<dbReference type="GeneID" id="70686394"/>
<dbReference type="InterPro" id="IPR055954">
    <property type="entry name" value="DUF7532"/>
</dbReference>
<evidence type="ECO:0000313" key="2">
    <source>
        <dbReference type="Proteomes" id="UP000663586"/>
    </source>
</evidence>
<keyword evidence="2" id="KW-1185">Reference proteome</keyword>
<dbReference type="RefSeq" id="WP_238478227.1">
    <property type="nucleotide sequence ID" value="NZ_CP064786.1"/>
</dbReference>
<gene>
    <name evidence="1" type="ORF">AArcS_3015</name>
</gene>
<protein>
    <submittedName>
        <fullName evidence="1">Uncharacterized protein</fullName>
    </submittedName>
</protein>
<dbReference type="Pfam" id="PF24376">
    <property type="entry name" value="DUF7532"/>
    <property type="match status" value="1"/>
</dbReference>
<dbReference type="EMBL" id="CP064786">
    <property type="protein sequence ID" value="QSG04202.1"/>
    <property type="molecule type" value="Genomic_DNA"/>
</dbReference>
<dbReference type="Proteomes" id="UP000663586">
    <property type="component" value="Chromosome"/>
</dbReference>
<organism evidence="1 2">
    <name type="scientific">Natranaeroarchaeum sulfidigenes</name>
    <dbReference type="NCBI Taxonomy" id="2784880"/>
    <lineage>
        <taxon>Archaea</taxon>
        <taxon>Methanobacteriati</taxon>
        <taxon>Methanobacteriota</taxon>
        <taxon>Stenosarchaea group</taxon>
        <taxon>Halobacteria</taxon>
        <taxon>Halobacteriales</taxon>
        <taxon>Natronoarchaeaceae</taxon>
        <taxon>Natranaeroarchaeum</taxon>
    </lineage>
</organism>
<proteinExistence type="predicted"/>
<reference evidence="1" key="1">
    <citation type="submission" date="2020-11" db="EMBL/GenBank/DDBJ databases">
        <title>Carbohydrate-dependent, anaerobic sulfur respiration: A novel catabolism in halophilic archaea.</title>
        <authorList>
            <person name="Sorokin D.Y."/>
            <person name="Messina E."/>
            <person name="Smedile F."/>
            <person name="La Cono V."/>
            <person name="Hallsworth J.E."/>
            <person name="Yakimov M.M."/>
        </authorList>
    </citation>
    <scope>NUCLEOTIDE SEQUENCE</scope>
    <source>
        <strain evidence="1">AArc-S</strain>
    </source>
</reference>
<accession>A0A897MUK3</accession>
<evidence type="ECO:0000313" key="1">
    <source>
        <dbReference type="EMBL" id="QSG04202.1"/>
    </source>
</evidence>
<dbReference type="KEGG" id="hara:AArcS_3015"/>
<name>A0A897MUK3_9EURY</name>
<sequence length="124" mass="14225">MHFNQRTQDALREAGLDVDDLKRTSEAVVDSTRQTADELESFFADADTVYSDMEMAHSTAEFPEHSVEYLDLTTHAAEMRGWLRFDTWGAYVEDGRILDDGLVELTLGPTVHDRVRFARSRERL</sequence>
<dbReference type="AlphaFoldDB" id="A0A897MUK3"/>